<sequence length="384" mass="40809">MNTQLLVGIAVLALFLAVPTAAVTLQDDTTGPVSLESTSPYATTENGELELDFAKLNDRAVTTTDDVFTITATDDRLEGVWLSHDISGVTFYENGDPNAEIDESNPLNLATDETVHIGVAVDTHAAVSGTETFTVHARLAGEDHRSSDIALEGVTITQPDLEAGENLTVTATYENRGDATGLHTAELLVDGVVVDQQRVVVSPDKSRTVTFERTMTQTGTFEVGVDDNPSQTVTVRKPAKPAPDFAVPNATLEADTLRPGESAVVSATVENRGNASGTTTAELAVGEYVVDTRQVELAPNESATVSFEWRFDEPGTYDVSVSGADAGTVTVTEPRSYTADVRNLVTPTTAAVAPPLAVGAFLLITAVNRRRDLWPVWYSDEGDP</sequence>
<dbReference type="Pfam" id="PF07705">
    <property type="entry name" value="CARDB"/>
    <property type="match status" value="2"/>
</dbReference>
<evidence type="ECO:0000313" key="2">
    <source>
        <dbReference type="EMBL" id="MCU4974383.1"/>
    </source>
</evidence>
<accession>A0ABT2QHH4</accession>
<name>A0ABT2QHH4_9EURY</name>
<proteinExistence type="predicted"/>
<comment type="caution">
    <text evidence="2">The sequence shown here is derived from an EMBL/GenBank/DDBJ whole genome shotgun (WGS) entry which is preliminary data.</text>
</comment>
<protein>
    <recommendedName>
        <fullName evidence="1">CARDB domain-containing protein</fullName>
    </recommendedName>
</protein>
<dbReference type="InterPro" id="IPR013783">
    <property type="entry name" value="Ig-like_fold"/>
</dbReference>
<gene>
    <name evidence="2" type="ORF">OB955_16795</name>
</gene>
<feature type="domain" description="CARDB" evidence="1">
    <location>
        <begin position="243"/>
        <end position="322"/>
    </location>
</feature>
<dbReference type="RefSeq" id="WP_338008498.1">
    <property type="nucleotide sequence ID" value="NZ_JAOPKB010000011.1"/>
</dbReference>
<dbReference type="Proteomes" id="UP001320972">
    <property type="component" value="Unassembled WGS sequence"/>
</dbReference>
<evidence type="ECO:0000259" key="1">
    <source>
        <dbReference type="Pfam" id="PF07705"/>
    </source>
</evidence>
<organism evidence="2 3">
    <name type="scientific">Natronoglomus mannanivorans</name>
    <dbReference type="NCBI Taxonomy" id="2979990"/>
    <lineage>
        <taxon>Archaea</taxon>
        <taxon>Methanobacteriati</taxon>
        <taxon>Methanobacteriota</taxon>
        <taxon>Stenosarchaea group</taxon>
        <taxon>Halobacteria</taxon>
        <taxon>Halobacteriales</taxon>
        <taxon>Natrialbaceae</taxon>
        <taxon>Natronoglomus</taxon>
    </lineage>
</organism>
<evidence type="ECO:0000313" key="3">
    <source>
        <dbReference type="Proteomes" id="UP001320972"/>
    </source>
</evidence>
<dbReference type="Gene3D" id="2.60.40.10">
    <property type="entry name" value="Immunoglobulins"/>
    <property type="match status" value="2"/>
</dbReference>
<dbReference type="InterPro" id="IPR011635">
    <property type="entry name" value="CARDB"/>
</dbReference>
<feature type="domain" description="CARDB" evidence="1">
    <location>
        <begin position="155"/>
        <end position="227"/>
    </location>
</feature>
<reference evidence="2 3" key="1">
    <citation type="submission" date="2022-09" db="EMBL/GenBank/DDBJ databases">
        <title>Enrichment on poylsaccharides allowed isolation of novel metabolic and taxonomic groups of Haloarchaea.</title>
        <authorList>
            <person name="Sorokin D.Y."/>
            <person name="Elcheninov A.G."/>
            <person name="Khizhniak T.V."/>
            <person name="Kolganova T.V."/>
            <person name="Kublanov I.V."/>
        </authorList>
    </citation>
    <scope>NUCLEOTIDE SEQUENCE [LARGE SCALE GENOMIC DNA]</scope>
    <source>
        <strain evidence="2 3">AArc-m2/3/4</strain>
    </source>
</reference>
<dbReference type="EMBL" id="JAOPKB010000011">
    <property type="protein sequence ID" value="MCU4974383.1"/>
    <property type="molecule type" value="Genomic_DNA"/>
</dbReference>
<keyword evidence="3" id="KW-1185">Reference proteome</keyword>